<evidence type="ECO:0000313" key="2">
    <source>
        <dbReference type="EMBL" id="CAF1929328.1"/>
    </source>
</evidence>
<accession>A0A816KY13</accession>
<feature type="transmembrane region" description="Helical" evidence="1">
    <location>
        <begin position="106"/>
        <end position="129"/>
    </location>
</feature>
<dbReference type="AlphaFoldDB" id="A0A816KY13"/>
<gene>
    <name evidence="2" type="ORF">DARMORV10_C05P32680.1</name>
</gene>
<feature type="transmembrane region" description="Helical" evidence="1">
    <location>
        <begin position="135"/>
        <end position="151"/>
    </location>
</feature>
<evidence type="ECO:0000256" key="1">
    <source>
        <dbReference type="SAM" id="Phobius"/>
    </source>
</evidence>
<sequence>MDFQGWDPGDQRVTRSNWRFSSDNRWADSHYYDGYNGGWKQKEGRAQTDLCDLQGNLRGIGKSILAKRGESERSPISNQSRELSSHILQSRDLSGMISISSVRISLGVLVVVSRLSFGLLFIGCPYVMVMIWNKIASVGFYFGCVIALSRVNSQWLTYMSYNIYGHMAYLRPVTLVFTGDFGVYNKPSEDQGRMGENETRKMV</sequence>
<keyword evidence="1" id="KW-0472">Membrane</keyword>
<proteinExistence type="predicted"/>
<keyword evidence="1" id="KW-0812">Transmembrane</keyword>
<protein>
    <submittedName>
        <fullName evidence="2">(rape) hypothetical protein</fullName>
    </submittedName>
</protein>
<dbReference type="EMBL" id="HG994369">
    <property type="protein sequence ID" value="CAF1929328.1"/>
    <property type="molecule type" value="Genomic_DNA"/>
</dbReference>
<organism evidence="2">
    <name type="scientific">Brassica napus</name>
    <name type="common">Rape</name>
    <dbReference type="NCBI Taxonomy" id="3708"/>
    <lineage>
        <taxon>Eukaryota</taxon>
        <taxon>Viridiplantae</taxon>
        <taxon>Streptophyta</taxon>
        <taxon>Embryophyta</taxon>
        <taxon>Tracheophyta</taxon>
        <taxon>Spermatophyta</taxon>
        <taxon>Magnoliopsida</taxon>
        <taxon>eudicotyledons</taxon>
        <taxon>Gunneridae</taxon>
        <taxon>Pentapetalae</taxon>
        <taxon>rosids</taxon>
        <taxon>malvids</taxon>
        <taxon>Brassicales</taxon>
        <taxon>Brassicaceae</taxon>
        <taxon>Brassiceae</taxon>
        <taxon>Brassica</taxon>
    </lineage>
</organism>
<dbReference type="Proteomes" id="UP001295469">
    <property type="component" value="Chromosome C05"/>
</dbReference>
<reference evidence="2" key="1">
    <citation type="submission" date="2021-01" db="EMBL/GenBank/DDBJ databases">
        <authorList>
            <consortium name="Genoscope - CEA"/>
            <person name="William W."/>
        </authorList>
    </citation>
    <scope>NUCLEOTIDE SEQUENCE</scope>
</reference>
<keyword evidence="1" id="KW-1133">Transmembrane helix</keyword>
<name>A0A816KY13_BRANA</name>